<protein>
    <submittedName>
        <fullName evidence="2">Uncharacterized protein</fullName>
    </submittedName>
</protein>
<keyword evidence="3" id="KW-1185">Reference proteome</keyword>
<name>A0A4Q5LZI8_9BACT</name>
<evidence type="ECO:0000313" key="3">
    <source>
        <dbReference type="Proteomes" id="UP000293162"/>
    </source>
</evidence>
<gene>
    <name evidence="2" type="ORF">EWM59_13875</name>
</gene>
<proteinExistence type="predicted"/>
<dbReference type="AlphaFoldDB" id="A0A4Q5LZI8"/>
<keyword evidence="1" id="KW-0732">Signal</keyword>
<dbReference type="EMBL" id="SEWF01000019">
    <property type="protein sequence ID" value="RYU94967.1"/>
    <property type="molecule type" value="Genomic_DNA"/>
</dbReference>
<feature type="chain" id="PRO_5020617664" evidence="1">
    <location>
        <begin position="25"/>
        <end position="129"/>
    </location>
</feature>
<evidence type="ECO:0000313" key="2">
    <source>
        <dbReference type="EMBL" id="RYU94967.1"/>
    </source>
</evidence>
<comment type="caution">
    <text evidence="2">The sequence shown here is derived from an EMBL/GenBank/DDBJ whole genome shotgun (WGS) entry which is preliminary data.</text>
</comment>
<evidence type="ECO:0000256" key="1">
    <source>
        <dbReference type="SAM" id="SignalP"/>
    </source>
</evidence>
<organism evidence="2 3">
    <name type="scientific">Emticicia agri</name>
    <dbReference type="NCBI Taxonomy" id="2492393"/>
    <lineage>
        <taxon>Bacteria</taxon>
        <taxon>Pseudomonadati</taxon>
        <taxon>Bacteroidota</taxon>
        <taxon>Cytophagia</taxon>
        <taxon>Cytophagales</taxon>
        <taxon>Leadbetterellaceae</taxon>
        <taxon>Emticicia</taxon>
    </lineage>
</organism>
<feature type="signal peptide" evidence="1">
    <location>
        <begin position="1"/>
        <end position="24"/>
    </location>
</feature>
<sequence length="129" mass="14742">MKKQVKNFALALVAGLFTFTAVSATELPEGKTFDVGMYRVVNTMKINVMIAKEQGNWVEIRLKNDKNETIYVEVVNRKATQFAKKFDLQGLEDGKYRFEITNGKETITKEVNLQTKVPTVTDYRTVEVK</sequence>
<reference evidence="2 3" key="1">
    <citation type="submission" date="2019-02" db="EMBL/GenBank/DDBJ databases">
        <title>Bacterial novel species Emticicia sp. 17J42-9 isolated from soil.</title>
        <authorList>
            <person name="Jung H.-Y."/>
        </authorList>
    </citation>
    <scope>NUCLEOTIDE SEQUENCE [LARGE SCALE GENOMIC DNA]</scope>
    <source>
        <strain evidence="2 3">17J42-9</strain>
    </source>
</reference>
<dbReference type="RefSeq" id="WP_130021581.1">
    <property type="nucleotide sequence ID" value="NZ_SEWF01000019.1"/>
</dbReference>
<dbReference type="OrthoDB" id="955668at2"/>
<accession>A0A4Q5LZI8</accession>
<dbReference type="Proteomes" id="UP000293162">
    <property type="component" value="Unassembled WGS sequence"/>
</dbReference>
<dbReference type="Gene3D" id="2.60.40.3080">
    <property type="match status" value="1"/>
</dbReference>